<reference evidence="3 4" key="1">
    <citation type="submission" date="2020-08" db="EMBL/GenBank/DDBJ databases">
        <title>Genomic Encyclopedia of Type Strains, Phase IV (KMG-IV): sequencing the most valuable type-strain genomes for metagenomic binning, comparative biology and taxonomic classification.</title>
        <authorList>
            <person name="Goeker M."/>
        </authorList>
    </citation>
    <scope>NUCLEOTIDE SEQUENCE [LARGE SCALE GENOMIC DNA]</scope>
    <source>
        <strain evidence="3 4">DSM 25079</strain>
    </source>
</reference>
<keyword evidence="4" id="KW-1185">Reference proteome</keyword>
<proteinExistence type="predicted"/>
<protein>
    <recommendedName>
        <fullName evidence="5">Porin</fullName>
    </recommendedName>
</protein>
<keyword evidence="2" id="KW-0732">Signal</keyword>
<organism evidence="3 4">
    <name type="scientific">Sphingobium boeckii</name>
    <dbReference type="NCBI Taxonomy" id="1082345"/>
    <lineage>
        <taxon>Bacteria</taxon>
        <taxon>Pseudomonadati</taxon>
        <taxon>Pseudomonadota</taxon>
        <taxon>Alphaproteobacteria</taxon>
        <taxon>Sphingomonadales</taxon>
        <taxon>Sphingomonadaceae</taxon>
        <taxon>Sphingobium</taxon>
    </lineage>
</organism>
<evidence type="ECO:0000256" key="2">
    <source>
        <dbReference type="SAM" id="SignalP"/>
    </source>
</evidence>
<comment type="caution">
    <text evidence="3">The sequence shown here is derived from an EMBL/GenBank/DDBJ whole genome shotgun (WGS) entry which is preliminary data.</text>
</comment>
<dbReference type="EMBL" id="JACIJC010000004">
    <property type="protein sequence ID" value="MBB5686649.1"/>
    <property type="molecule type" value="Genomic_DNA"/>
</dbReference>
<feature type="compositionally biased region" description="Pro residues" evidence="1">
    <location>
        <begin position="273"/>
        <end position="283"/>
    </location>
</feature>
<dbReference type="AlphaFoldDB" id="A0A7W9AJN3"/>
<name>A0A7W9AJN3_9SPHN</name>
<sequence length="295" mass="30686">MNIVAGLLAVTAAGLLPQAAWAAPGDVILRIEGMGGVARDKRPLSGSDTDFSGGVLPSVGFRIGNTLQVQADAMIADHLGDTIWATAGHIGVKPSAKVSVGVYGAYAHLKSFEKLDTYRIGAEAVYHADRVSLSGIAGYEHNERATAIVGVIPGFTVVDDYGRKGNFFSMADISFYPRDSWSLTAGHRYIGGRHAAALGTEKSLSASGSGFTLFAEGRIGNAGYAAAWAGIRLRFGSNGVSLRDQDRNSGYANRLKDELFGASNTRRRGQVALPPPPPPPPPAGGCGGCGGSYCT</sequence>
<dbReference type="Proteomes" id="UP000549617">
    <property type="component" value="Unassembled WGS sequence"/>
</dbReference>
<evidence type="ECO:0000256" key="1">
    <source>
        <dbReference type="SAM" id="MobiDB-lite"/>
    </source>
</evidence>
<feature type="signal peptide" evidence="2">
    <location>
        <begin position="1"/>
        <end position="22"/>
    </location>
</feature>
<evidence type="ECO:0008006" key="5">
    <source>
        <dbReference type="Google" id="ProtNLM"/>
    </source>
</evidence>
<gene>
    <name evidence="3" type="ORF">FHS49_002673</name>
</gene>
<dbReference type="RefSeq" id="WP_184019269.1">
    <property type="nucleotide sequence ID" value="NZ_JACIJC010000004.1"/>
</dbReference>
<evidence type="ECO:0000313" key="3">
    <source>
        <dbReference type="EMBL" id="MBB5686649.1"/>
    </source>
</evidence>
<evidence type="ECO:0000313" key="4">
    <source>
        <dbReference type="Proteomes" id="UP000549617"/>
    </source>
</evidence>
<accession>A0A7W9AJN3</accession>
<feature type="region of interest" description="Disordered" evidence="1">
    <location>
        <begin position="268"/>
        <end position="288"/>
    </location>
</feature>
<feature type="chain" id="PRO_5031378668" description="Porin" evidence="2">
    <location>
        <begin position="23"/>
        <end position="295"/>
    </location>
</feature>